<comment type="caution">
    <text evidence="1">The sequence shown here is derived from an EMBL/GenBank/DDBJ whole genome shotgun (WGS) entry which is preliminary data.</text>
</comment>
<dbReference type="AlphaFoldDB" id="A0A2A2HPG7"/>
<gene>
    <name evidence="1" type="ORF">ASJ81_10495</name>
</gene>
<dbReference type="RefSeq" id="WP_095645587.1">
    <property type="nucleotide sequence ID" value="NZ_LMVP01000520.1"/>
</dbReference>
<dbReference type="OrthoDB" id="372638at2157"/>
<dbReference type="Proteomes" id="UP000218164">
    <property type="component" value="Unassembled WGS sequence"/>
</dbReference>
<evidence type="ECO:0000313" key="1">
    <source>
        <dbReference type="EMBL" id="PAV11327.1"/>
    </source>
</evidence>
<dbReference type="EMBL" id="LMVP01000520">
    <property type="protein sequence ID" value="PAV11327.1"/>
    <property type="molecule type" value="Genomic_DNA"/>
</dbReference>
<keyword evidence="2" id="KW-1185">Reference proteome</keyword>
<evidence type="ECO:0000313" key="2">
    <source>
        <dbReference type="Proteomes" id="UP000218164"/>
    </source>
</evidence>
<name>A0A2A2HPG7_9EURY</name>
<sequence length="125" mass="14430">MVVPKISSSMTRLHFSQEITKDLINRSVSIWENTYLYAAQTASLQLNRTAKEISLFPNARKLYFWLVDHYGYSVNIPKKEIYASKISHVVELEEAVKNLLEKGALYAPDNNHVRLVEIYNSTQKP</sequence>
<accession>A0A2A2HPG7</accession>
<protein>
    <submittedName>
        <fullName evidence="1">Uncharacterized protein</fullName>
    </submittedName>
</protein>
<proteinExistence type="predicted"/>
<organism evidence="1 2">
    <name type="scientific">Methanosarcina spelaei</name>
    <dbReference type="NCBI Taxonomy" id="1036679"/>
    <lineage>
        <taxon>Archaea</taxon>
        <taxon>Methanobacteriati</taxon>
        <taxon>Methanobacteriota</taxon>
        <taxon>Stenosarchaea group</taxon>
        <taxon>Methanomicrobia</taxon>
        <taxon>Methanosarcinales</taxon>
        <taxon>Methanosarcinaceae</taxon>
        <taxon>Methanosarcina</taxon>
    </lineage>
</organism>
<reference evidence="1 2" key="1">
    <citation type="journal article" date="2017" name="BMC Genomics">
        <title>Genomic analysis of methanogenic archaea reveals a shift towards energy conservation.</title>
        <authorList>
            <person name="Gilmore S.P."/>
            <person name="Henske J.K."/>
            <person name="Sexton J.A."/>
            <person name="Solomon K.V."/>
            <person name="Seppala S."/>
            <person name="Yoo J.I."/>
            <person name="Huyett L.M."/>
            <person name="Pressman A."/>
            <person name="Cogan J.Z."/>
            <person name="Kivenson V."/>
            <person name="Peng X."/>
            <person name="Tan Y."/>
            <person name="Valentine D.L."/>
            <person name="O'Malley M.A."/>
        </authorList>
    </citation>
    <scope>NUCLEOTIDE SEQUENCE [LARGE SCALE GENOMIC DNA]</scope>
    <source>
        <strain evidence="1 2">MC-15</strain>
    </source>
</reference>